<dbReference type="Pfam" id="PF07690">
    <property type="entry name" value="MFS_1"/>
    <property type="match status" value="1"/>
</dbReference>
<evidence type="ECO:0000256" key="8">
    <source>
        <dbReference type="SAM" id="Phobius"/>
    </source>
</evidence>
<dbReference type="GO" id="GO:0022857">
    <property type="term" value="F:transmembrane transporter activity"/>
    <property type="evidence" value="ECO:0007669"/>
    <property type="project" value="InterPro"/>
</dbReference>
<comment type="caution">
    <text evidence="10">The sequence shown here is derived from an EMBL/GenBank/DDBJ whole genome shotgun (WGS) entry which is preliminary data.</text>
</comment>
<feature type="region of interest" description="Disordered" evidence="7">
    <location>
        <begin position="1"/>
        <end position="20"/>
    </location>
</feature>
<feature type="transmembrane region" description="Helical" evidence="8">
    <location>
        <begin position="347"/>
        <end position="370"/>
    </location>
</feature>
<dbReference type="PANTHER" id="PTHR43414">
    <property type="entry name" value="MULTIDRUG RESISTANCE PROTEIN MDTG"/>
    <property type="match status" value="1"/>
</dbReference>
<feature type="domain" description="Major facilitator superfamily (MFS) profile" evidence="9">
    <location>
        <begin position="1"/>
        <end position="441"/>
    </location>
</feature>
<protein>
    <submittedName>
        <fullName evidence="10">MFS transporter</fullName>
    </submittedName>
</protein>
<dbReference type="PROSITE" id="PS50850">
    <property type="entry name" value="MFS"/>
    <property type="match status" value="1"/>
</dbReference>
<evidence type="ECO:0000256" key="2">
    <source>
        <dbReference type="ARBA" id="ARBA00022448"/>
    </source>
</evidence>
<sequence length="441" mass="46282">MIALSSEGSNGRSASPAPMDGSRQVRILAWVTAICLLGDSMYYIVLPLYWKDFGLDALWQVGFLLSINRFVRLPLNPLVGWLYSRMSKRLGVMLAVMLACLTTIGYGCLSGFTALLIARALWGAAWSLLRIGGYLTVLETSSDSNRGQLLGSYNGIIAFGSLIGMLAGGVLADVIGVRPIALLLGAIMLVGIPFAWKYVPSSQGGESSVATKDKIINSETTNNPSSKKSIIQRWSLAISHIPATFWLVLASGTGTAIVFFGVYLATLSAVIEAHLPGPGGTITLLGATLGAASVAGIVQAIRWAWSPYLSPRIGAWSDGPRGRLPLYTASLAIAAVALALLPLKLPFAAWLTLLLVAQLTNTAIVTLTDALAADAATGSSRVAYMTTYTTVVDVGAALGPLLGFALLGQLGLAGLYQLCAGLLFLLAALWAAAIIRARVRA</sequence>
<organism evidence="10 11">
    <name type="scientific">Paenibacillus foliorum</name>
    <dbReference type="NCBI Taxonomy" id="2654974"/>
    <lineage>
        <taxon>Bacteria</taxon>
        <taxon>Bacillati</taxon>
        <taxon>Bacillota</taxon>
        <taxon>Bacilli</taxon>
        <taxon>Bacillales</taxon>
        <taxon>Paenibacillaceae</taxon>
        <taxon>Paenibacillus</taxon>
    </lineage>
</organism>
<evidence type="ECO:0000256" key="5">
    <source>
        <dbReference type="ARBA" id="ARBA00022989"/>
    </source>
</evidence>
<comment type="subcellular location">
    <subcellularLocation>
        <location evidence="1">Cell membrane</location>
        <topology evidence="1">Multi-pass membrane protein</topology>
    </subcellularLocation>
</comment>
<keyword evidence="4 8" id="KW-0812">Transmembrane</keyword>
<dbReference type="SUPFAM" id="SSF103473">
    <property type="entry name" value="MFS general substrate transporter"/>
    <property type="match status" value="1"/>
</dbReference>
<feature type="transmembrane region" description="Helical" evidence="8">
    <location>
        <begin position="57"/>
        <end position="83"/>
    </location>
</feature>
<evidence type="ECO:0000256" key="7">
    <source>
        <dbReference type="SAM" id="MobiDB-lite"/>
    </source>
</evidence>
<keyword evidence="11" id="KW-1185">Reference proteome</keyword>
<feature type="transmembrane region" description="Helical" evidence="8">
    <location>
        <begin position="243"/>
        <end position="264"/>
    </location>
</feature>
<dbReference type="EMBL" id="WHOD01000059">
    <property type="protein sequence ID" value="NOU94622.1"/>
    <property type="molecule type" value="Genomic_DNA"/>
</dbReference>
<evidence type="ECO:0000313" key="11">
    <source>
        <dbReference type="Proteomes" id="UP000641588"/>
    </source>
</evidence>
<name>A0A972GVK7_9BACL</name>
<keyword evidence="3" id="KW-1003">Cell membrane</keyword>
<feature type="compositionally biased region" description="Polar residues" evidence="7">
    <location>
        <begin position="1"/>
        <end position="13"/>
    </location>
</feature>
<dbReference type="Proteomes" id="UP000641588">
    <property type="component" value="Unassembled WGS sequence"/>
</dbReference>
<proteinExistence type="predicted"/>
<feature type="transmembrane region" description="Helical" evidence="8">
    <location>
        <begin position="27"/>
        <end position="45"/>
    </location>
</feature>
<keyword evidence="2" id="KW-0813">Transport</keyword>
<dbReference type="PANTHER" id="PTHR43414:SF6">
    <property type="entry name" value="MULTIDRUG RESISTANCE PROTEIN MDTG"/>
    <property type="match status" value="1"/>
</dbReference>
<evidence type="ECO:0000259" key="9">
    <source>
        <dbReference type="PROSITE" id="PS50850"/>
    </source>
</evidence>
<dbReference type="InterPro" id="IPR036259">
    <property type="entry name" value="MFS_trans_sf"/>
</dbReference>
<keyword evidence="6 8" id="KW-0472">Membrane</keyword>
<feature type="transmembrane region" description="Helical" evidence="8">
    <location>
        <begin position="150"/>
        <end position="171"/>
    </location>
</feature>
<feature type="transmembrane region" description="Helical" evidence="8">
    <location>
        <begin position="284"/>
        <end position="304"/>
    </location>
</feature>
<feature type="transmembrane region" description="Helical" evidence="8">
    <location>
        <begin position="120"/>
        <end position="138"/>
    </location>
</feature>
<feature type="transmembrane region" description="Helical" evidence="8">
    <location>
        <begin position="90"/>
        <end position="114"/>
    </location>
</feature>
<feature type="transmembrane region" description="Helical" evidence="8">
    <location>
        <begin position="382"/>
        <end position="407"/>
    </location>
</feature>
<keyword evidence="5 8" id="KW-1133">Transmembrane helix</keyword>
<dbReference type="InterPro" id="IPR011701">
    <property type="entry name" value="MFS"/>
</dbReference>
<dbReference type="InterPro" id="IPR020846">
    <property type="entry name" value="MFS_dom"/>
</dbReference>
<reference evidence="10" key="1">
    <citation type="submission" date="2019-10" db="EMBL/GenBank/DDBJ databases">
        <title>Description of Paenibacillus glebae sp. nov.</title>
        <authorList>
            <person name="Carlier A."/>
            <person name="Qi S."/>
        </authorList>
    </citation>
    <scope>NUCLEOTIDE SEQUENCE</scope>
    <source>
        <strain evidence="10">LMG 31456</strain>
    </source>
</reference>
<evidence type="ECO:0000256" key="3">
    <source>
        <dbReference type="ARBA" id="ARBA00022475"/>
    </source>
</evidence>
<dbReference type="AlphaFoldDB" id="A0A972GVK7"/>
<evidence type="ECO:0000313" key="10">
    <source>
        <dbReference type="EMBL" id="NOU94622.1"/>
    </source>
</evidence>
<evidence type="ECO:0000256" key="4">
    <source>
        <dbReference type="ARBA" id="ARBA00022692"/>
    </source>
</evidence>
<dbReference type="Gene3D" id="1.20.1250.20">
    <property type="entry name" value="MFS general substrate transporter like domains"/>
    <property type="match status" value="1"/>
</dbReference>
<feature type="transmembrane region" description="Helical" evidence="8">
    <location>
        <begin position="177"/>
        <end position="196"/>
    </location>
</feature>
<evidence type="ECO:0000256" key="1">
    <source>
        <dbReference type="ARBA" id="ARBA00004651"/>
    </source>
</evidence>
<gene>
    <name evidence="10" type="ORF">GC093_15535</name>
</gene>
<dbReference type="GO" id="GO:0005886">
    <property type="term" value="C:plasma membrane"/>
    <property type="evidence" value="ECO:0007669"/>
    <property type="project" value="UniProtKB-SubCell"/>
</dbReference>
<feature type="transmembrane region" description="Helical" evidence="8">
    <location>
        <begin position="413"/>
        <end position="435"/>
    </location>
</feature>
<feature type="transmembrane region" description="Helical" evidence="8">
    <location>
        <begin position="324"/>
        <end position="341"/>
    </location>
</feature>
<evidence type="ECO:0000256" key="6">
    <source>
        <dbReference type="ARBA" id="ARBA00023136"/>
    </source>
</evidence>
<accession>A0A972GVK7</accession>